<accession>A0A1W1XAB0</accession>
<dbReference type="GO" id="GO:0005829">
    <property type="term" value="C:cytosol"/>
    <property type="evidence" value="ECO:0007669"/>
    <property type="project" value="TreeGrafter"/>
</dbReference>
<dbReference type="InterPro" id="IPR036061">
    <property type="entry name" value="CheW-like_dom_sf"/>
</dbReference>
<keyword evidence="3" id="KW-1185">Reference proteome</keyword>
<dbReference type="InterPro" id="IPR002545">
    <property type="entry name" value="CheW-lke_dom"/>
</dbReference>
<evidence type="ECO:0000313" key="3">
    <source>
        <dbReference type="Proteomes" id="UP000192783"/>
    </source>
</evidence>
<proteinExistence type="predicted"/>
<dbReference type="PROSITE" id="PS50851">
    <property type="entry name" value="CHEW"/>
    <property type="match status" value="1"/>
</dbReference>
<dbReference type="AlphaFoldDB" id="A0A1W1XAB0"/>
<dbReference type="Proteomes" id="UP000192783">
    <property type="component" value="Unassembled WGS sequence"/>
</dbReference>
<dbReference type="Pfam" id="PF01584">
    <property type="entry name" value="CheW"/>
    <property type="match status" value="1"/>
</dbReference>
<evidence type="ECO:0000259" key="1">
    <source>
        <dbReference type="PROSITE" id="PS50851"/>
    </source>
</evidence>
<gene>
    <name evidence="2" type="ORF">SAMN02746041_01015</name>
</gene>
<dbReference type="SUPFAM" id="SSF50341">
    <property type="entry name" value="CheW-like"/>
    <property type="match status" value="1"/>
</dbReference>
<name>A0A1W1XAB0_9BACT</name>
<dbReference type="Gene3D" id="2.40.50.180">
    <property type="entry name" value="CheA-289, Domain 4"/>
    <property type="match status" value="1"/>
</dbReference>
<dbReference type="InterPro" id="IPR039315">
    <property type="entry name" value="CheW"/>
</dbReference>
<dbReference type="PANTHER" id="PTHR22617">
    <property type="entry name" value="CHEMOTAXIS SENSOR HISTIDINE KINASE-RELATED"/>
    <property type="match status" value="1"/>
</dbReference>
<dbReference type="GO" id="GO:0006935">
    <property type="term" value="P:chemotaxis"/>
    <property type="evidence" value="ECO:0007669"/>
    <property type="project" value="InterPro"/>
</dbReference>
<dbReference type="PANTHER" id="PTHR22617:SF43">
    <property type="entry name" value="PROTEIN PILI"/>
    <property type="match status" value="1"/>
</dbReference>
<organism evidence="2 3">
    <name type="scientific">Desulfacinum hydrothermale DSM 13146</name>
    <dbReference type="NCBI Taxonomy" id="1121390"/>
    <lineage>
        <taxon>Bacteria</taxon>
        <taxon>Pseudomonadati</taxon>
        <taxon>Thermodesulfobacteriota</taxon>
        <taxon>Syntrophobacteria</taxon>
        <taxon>Syntrophobacterales</taxon>
        <taxon>Syntrophobacteraceae</taxon>
        <taxon>Desulfacinum</taxon>
    </lineage>
</organism>
<feature type="domain" description="CheW-like" evidence="1">
    <location>
        <begin position="3"/>
        <end position="142"/>
    </location>
</feature>
<dbReference type="Gene3D" id="2.30.30.40">
    <property type="entry name" value="SH3 Domains"/>
    <property type="match status" value="1"/>
</dbReference>
<evidence type="ECO:0000313" key="2">
    <source>
        <dbReference type="EMBL" id="SMC20803.1"/>
    </source>
</evidence>
<dbReference type="STRING" id="1121390.SAMN02746041_01015"/>
<dbReference type="GO" id="GO:0007165">
    <property type="term" value="P:signal transduction"/>
    <property type="evidence" value="ECO:0007669"/>
    <property type="project" value="InterPro"/>
</dbReference>
<reference evidence="2 3" key="1">
    <citation type="submission" date="2017-04" db="EMBL/GenBank/DDBJ databases">
        <authorList>
            <person name="Afonso C.L."/>
            <person name="Miller P.J."/>
            <person name="Scott M.A."/>
            <person name="Spackman E."/>
            <person name="Goraichik I."/>
            <person name="Dimitrov K.M."/>
            <person name="Suarez D.L."/>
            <person name="Swayne D.E."/>
        </authorList>
    </citation>
    <scope>NUCLEOTIDE SEQUENCE [LARGE SCALE GENOMIC DNA]</scope>
    <source>
        <strain evidence="2 3">DSM 13146</strain>
    </source>
</reference>
<dbReference type="EMBL" id="FWXF01000004">
    <property type="protein sequence ID" value="SMC20803.1"/>
    <property type="molecule type" value="Genomic_DNA"/>
</dbReference>
<protein>
    <submittedName>
        <fullName evidence="2">Purine-binding chemotaxis protein CheW</fullName>
    </submittedName>
</protein>
<dbReference type="SMART" id="SM00260">
    <property type="entry name" value="CheW"/>
    <property type="match status" value="1"/>
</dbReference>
<sequence length="158" mass="16890">MVPNSYVLFRMGERLCAVDLEATERLIRAAAPTPIPESPAHLLGVLNLEGILIPVLDLREYVGCATRPLDPDDRLLVLESGGKHTALVVEDVLGVQEISTEDEAFRDSLTQGTRNVVRGVGKFDGEPVLILDARAVASVLAGPDRASGQAGENKDHGN</sequence>
<dbReference type="RefSeq" id="WP_170920356.1">
    <property type="nucleotide sequence ID" value="NZ_FWXF01000004.1"/>
</dbReference>